<reference evidence="1" key="1">
    <citation type="submission" date="2014-11" db="EMBL/GenBank/DDBJ databases">
        <authorList>
            <person name="Amaro Gonzalez C."/>
        </authorList>
    </citation>
    <scope>NUCLEOTIDE SEQUENCE</scope>
</reference>
<name>A0A0E9UYP4_ANGAN</name>
<dbReference type="AlphaFoldDB" id="A0A0E9UYP4"/>
<protein>
    <submittedName>
        <fullName evidence="1">Uncharacterized protein</fullName>
    </submittedName>
</protein>
<sequence>MFLRVDALGISIFLILLCLSVSKAMLGFSKEIKPTETSWLK</sequence>
<evidence type="ECO:0000313" key="1">
    <source>
        <dbReference type="EMBL" id="JAH70113.1"/>
    </source>
</evidence>
<organism evidence="1">
    <name type="scientific">Anguilla anguilla</name>
    <name type="common">European freshwater eel</name>
    <name type="synonym">Muraena anguilla</name>
    <dbReference type="NCBI Taxonomy" id="7936"/>
    <lineage>
        <taxon>Eukaryota</taxon>
        <taxon>Metazoa</taxon>
        <taxon>Chordata</taxon>
        <taxon>Craniata</taxon>
        <taxon>Vertebrata</taxon>
        <taxon>Euteleostomi</taxon>
        <taxon>Actinopterygii</taxon>
        <taxon>Neopterygii</taxon>
        <taxon>Teleostei</taxon>
        <taxon>Anguilliformes</taxon>
        <taxon>Anguillidae</taxon>
        <taxon>Anguilla</taxon>
    </lineage>
</organism>
<dbReference type="EMBL" id="GBXM01038464">
    <property type="protein sequence ID" value="JAH70113.1"/>
    <property type="molecule type" value="Transcribed_RNA"/>
</dbReference>
<reference evidence="1" key="2">
    <citation type="journal article" date="2015" name="Fish Shellfish Immunol.">
        <title>Early steps in the European eel (Anguilla anguilla)-Vibrio vulnificus interaction in the gills: Role of the RtxA13 toxin.</title>
        <authorList>
            <person name="Callol A."/>
            <person name="Pajuelo D."/>
            <person name="Ebbesson L."/>
            <person name="Teles M."/>
            <person name="MacKenzie S."/>
            <person name="Amaro C."/>
        </authorList>
    </citation>
    <scope>NUCLEOTIDE SEQUENCE</scope>
</reference>
<accession>A0A0E9UYP4</accession>
<proteinExistence type="predicted"/>